<dbReference type="RefSeq" id="YP_009616063.1">
    <property type="nucleotide sequence ID" value="NC_042047.1"/>
</dbReference>
<name>A0A1J0MGV9_9CAUD</name>
<reference evidence="1 4" key="2">
    <citation type="journal article" date="2017" name="Arch. Virol.">
        <title>First complete genome sequence of a virulent bacteriophage infecting the opportunistic pathogen Serratia rubidaea.</title>
        <authorList>
            <person name="Xing S."/>
            <person name="Ma T."/>
            <person name="Zhang X."/>
            <person name="Huang Y."/>
            <person name="Mi Z."/>
            <person name="Sun Q."/>
            <person name="An X."/>
            <person name="Fan H."/>
            <person name="Wu S."/>
            <person name="Wei L."/>
            <person name="Tong Y."/>
        </authorList>
    </citation>
    <scope>NUCLEOTIDE SEQUENCE [LARGE SCALE GENOMIC DNA]</scope>
</reference>
<organism evidence="2 3">
    <name type="scientific">Serratia phage vB_Sru_IME250</name>
    <dbReference type="NCBI Taxonomy" id="1852640"/>
    <lineage>
        <taxon>Viruses</taxon>
        <taxon>Duplodnaviria</taxon>
        <taxon>Heunggongvirae</taxon>
        <taxon>Uroviricota</taxon>
        <taxon>Caudoviricetes</taxon>
        <taxon>Pantevenvirales</taxon>
        <taxon>Ackermannviridae</taxon>
        <taxon>Taipeivirus</taxon>
        <taxon>Taipeivirus IME250</taxon>
    </lineage>
</organism>
<evidence type="ECO:0000313" key="4">
    <source>
        <dbReference type="Proteomes" id="UP000231470"/>
    </source>
</evidence>
<accession>A0A1J0MGV9</accession>
<dbReference type="Proteomes" id="UP000231470">
    <property type="component" value="Segment"/>
</dbReference>
<keyword evidence="4" id="KW-1185">Reference proteome</keyword>
<dbReference type="KEGG" id="vg:40092544"/>
<proteinExistence type="predicted"/>
<dbReference type="EMBL" id="KY073123">
    <property type="protein sequence ID" value="APD20170.1"/>
    <property type="molecule type" value="Genomic_DNA"/>
</dbReference>
<dbReference type="GeneID" id="40092544"/>
<dbReference type="Proteomes" id="UP000230444">
    <property type="component" value="Segment"/>
</dbReference>
<evidence type="ECO:0000313" key="1">
    <source>
        <dbReference type="EMBL" id="ANM47262.1"/>
    </source>
</evidence>
<protein>
    <submittedName>
        <fullName evidence="2">Uncharacterized protein</fullName>
    </submittedName>
</protein>
<evidence type="ECO:0000313" key="3">
    <source>
        <dbReference type="Proteomes" id="UP000230444"/>
    </source>
</evidence>
<dbReference type="EMBL" id="KX147096">
    <property type="protein sequence ID" value="ANM47262.1"/>
    <property type="molecule type" value="Genomic_DNA"/>
</dbReference>
<sequence length="81" mass="8882">MEQLLPESVCTYVRLADEGHAVATQLTDLILSFGIKKVNSVDNSGVKGDYIVLNHRGLKTNPVFFVGIHKKDGQEVVEIVS</sequence>
<dbReference type="OrthoDB" id="38619at10239"/>
<evidence type="ECO:0000313" key="2">
    <source>
        <dbReference type="EMBL" id="APD20170.1"/>
    </source>
</evidence>
<reference evidence="2 3" key="1">
    <citation type="submission" date="2016-11" db="EMBL/GenBank/DDBJ databases">
        <title>Complete genome of the first virulent bacteriophage infecting the opportunist pathogen Serratia rubidaea.</title>
        <authorList>
            <person name="Xing S."/>
            <person name="Ma T."/>
            <person name="Zhang X."/>
            <person name="Huang Y."/>
            <person name="Mi Z."/>
            <person name="Sun Q."/>
            <person name="An X."/>
            <person name="Fan H."/>
            <person name="Wu S."/>
            <person name="Lin W."/>
            <person name="Tong Y."/>
        </authorList>
    </citation>
    <scope>NUCLEOTIDE SEQUENCE [LARGE SCALE GENOMIC DNA]</scope>
</reference>